<feature type="domain" description="Metallo-beta-lactamase" evidence="1">
    <location>
        <begin position="22"/>
        <end position="215"/>
    </location>
</feature>
<reference evidence="2 3" key="1">
    <citation type="journal article" date="2019" name="Int. J. Syst. Evol. Microbiol.">
        <title>The Global Catalogue of Microorganisms (GCM) 10K type strain sequencing project: providing services to taxonomists for standard genome sequencing and annotation.</title>
        <authorList>
            <consortium name="The Broad Institute Genomics Platform"/>
            <consortium name="The Broad Institute Genome Sequencing Center for Infectious Disease"/>
            <person name="Wu L."/>
            <person name="Ma J."/>
        </authorList>
    </citation>
    <scope>NUCLEOTIDE SEQUENCE [LARGE SCALE GENOMIC DNA]</scope>
    <source>
        <strain evidence="2 3">JCM 15309</strain>
    </source>
</reference>
<dbReference type="Proteomes" id="UP001500571">
    <property type="component" value="Unassembled WGS sequence"/>
</dbReference>
<evidence type="ECO:0000313" key="3">
    <source>
        <dbReference type="Proteomes" id="UP001500571"/>
    </source>
</evidence>
<name>A0ABN2RGI1_9ACTN</name>
<dbReference type="SMART" id="SM00849">
    <property type="entry name" value="Lactamase_B"/>
    <property type="match status" value="1"/>
</dbReference>
<accession>A0ABN2RGI1</accession>
<dbReference type="Gene3D" id="3.60.15.10">
    <property type="entry name" value="Ribonuclease Z/Hydroxyacylglutathione hydrolase-like"/>
    <property type="match status" value="1"/>
</dbReference>
<evidence type="ECO:0000259" key="1">
    <source>
        <dbReference type="SMART" id="SM00849"/>
    </source>
</evidence>
<comment type="caution">
    <text evidence="2">The sequence shown here is derived from an EMBL/GenBank/DDBJ whole genome shotgun (WGS) entry which is preliminary data.</text>
</comment>
<dbReference type="RefSeq" id="WP_344046356.1">
    <property type="nucleotide sequence ID" value="NZ_BAAAPB010000003.1"/>
</dbReference>
<dbReference type="PANTHER" id="PTHR42951:SF4">
    <property type="entry name" value="ACYL-COENZYME A THIOESTERASE MBLAC2"/>
    <property type="match status" value="1"/>
</dbReference>
<dbReference type="InterPro" id="IPR001279">
    <property type="entry name" value="Metallo-B-lactamas"/>
</dbReference>
<dbReference type="InterPro" id="IPR050855">
    <property type="entry name" value="NDM-1-like"/>
</dbReference>
<organism evidence="2 3">
    <name type="scientific">Nocardioides panacihumi</name>
    <dbReference type="NCBI Taxonomy" id="400774"/>
    <lineage>
        <taxon>Bacteria</taxon>
        <taxon>Bacillati</taxon>
        <taxon>Actinomycetota</taxon>
        <taxon>Actinomycetes</taxon>
        <taxon>Propionibacteriales</taxon>
        <taxon>Nocardioidaceae</taxon>
        <taxon>Nocardioides</taxon>
    </lineage>
</organism>
<dbReference type="EMBL" id="BAAAPB010000003">
    <property type="protein sequence ID" value="GAA1968487.1"/>
    <property type="molecule type" value="Genomic_DNA"/>
</dbReference>
<proteinExistence type="predicted"/>
<evidence type="ECO:0000313" key="2">
    <source>
        <dbReference type="EMBL" id="GAA1968487.1"/>
    </source>
</evidence>
<dbReference type="Pfam" id="PF00753">
    <property type="entry name" value="Lactamase_B"/>
    <property type="match status" value="1"/>
</dbReference>
<dbReference type="PANTHER" id="PTHR42951">
    <property type="entry name" value="METALLO-BETA-LACTAMASE DOMAIN-CONTAINING"/>
    <property type="match status" value="1"/>
</dbReference>
<dbReference type="SUPFAM" id="SSF56281">
    <property type="entry name" value="Metallo-hydrolase/oxidoreductase"/>
    <property type="match status" value="1"/>
</dbReference>
<dbReference type="InterPro" id="IPR036866">
    <property type="entry name" value="RibonucZ/Hydroxyglut_hydro"/>
</dbReference>
<dbReference type="CDD" id="cd16282">
    <property type="entry name" value="metallo-hydrolase-like_MBL-fold"/>
    <property type="match status" value="1"/>
</dbReference>
<gene>
    <name evidence="2" type="ORF">GCM10009798_31340</name>
</gene>
<sequence length="287" mass="30706">MTDTGFQEIADRVWLARYEWWDVNVTLIGGSAGLVVVDTHASAAAARQVVEDVRRLGVGGVTRIVNTHEHFDHTFGNAELRAAYGVVPIHATEVAAVNTIASGERAKARYGADPSDPRAAEIIATEIVPADTTFASVAAIDLGDRLVELAHPGRGHTAGDLVVRVPDADVVLAGDLLEESGPPVYGEDSYPLEWALTIDVVLGMLTTSSVVVPGHGLPVDRSWVEQQRNDLAWVTSNIRELAGRGVPVQEAAGATEWPWPTDDWRFDGAIARGYSQLPRAARGLPLA</sequence>
<protein>
    <submittedName>
        <fullName evidence="2">MBL fold metallo-hydrolase</fullName>
    </submittedName>
</protein>
<keyword evidence="3" id="KW-1185">Reference proteome</keyword>